<evidence type="ECO:0000313" key="3">
    <source>
        <dbReference type="Proteomes" id="UP001596415"/>
    </source>
</evidence>
<keyword evidence="1" id="KW-0732">Signal</keyword>
<keyword evidence="3" id="KW-1185">Reference proteome</keyword>
<proteinExistence type="predicted"/>
<dbReference type="RefSeq" id="WP_380216474.1">
    <property type="nucleotide sequence ID" value="NZ_JBHTBN010000001.1"/>
</dbReference>
<name>A0ABW2MP20_9FLAO</name>
<dbReference type="EMBL" id="JBHTBN010000001">
    <property type="protein sequence ID" value="MFC7356626.1"/>
    <property type="molecule type" value="Genomic_DNA"/>
</dbReference>
<evidence type="ECO:0000256" key="1">
    <source>
        <dbReference type="SAM" id="SignalP"/>
    </source>
</evidence>
<dbReference type="PROSITE" id="PS51257">
    <property type="entry name" value="PROKAR_LIPOPROTEIN"/>
    <property type="match status" value="1"/>
</dbReference>
<dbReference type="Pfam" id="PF19765">
    <property type="entry name" value="DUF6252"/>
    <property type="match status" value="1"/>
</dbReference>
<dbReference type="Proteomes" id="UP001596415">
    <property type="component" value="Unassembled WGS sequence"/>
</dbReference>
<evidence type="ECO:0000313" key="2">
    <source>
        <dbReference type="EMBL" id="MFC7356626.1"/>
    </source>
</evidence>
<protein>
    <submittedName>
        <fullName evidence="2">DUF6252 family protein</fullName>
    </submittedName>
</protein>
<reference evidence="3" key="1">
    <citation type="journal article" date="2019" name="Int. J. Syst. Evol. Microbiol.">
        <title>The Global Catalogue of Microorganisms (GCM) 10K type strain sequencing project: providing services to taxonomists for standard genome sequencing and annotation.</title>
        <authorList>
            <consortium name="The Broad Institute Genomics Platform"/>
            <consortium name="The Broad Institute Genome Sequencing Center for Infectious Disease"/>
            <person name="Wu L."/>
            <person name="Ma J."/>
        </authorList>
    </citation>
    <scope>NUCLEOTIDE SEQUENCE [LARGE SCALE GENOMIC DNA]</scope>
    <source>
        <strain evidence="3">CGMCC 1.16306</strain>
    </source>
</reference>
<feature type="chain" id="PRO_5045771856" evidence="1">
    <location>
        <begin position="22"/>
        <end position="170"/>
    </location>
</feature>
<dbReference type="InterPro" id="IPR046219">
    <property type="entry name" value="DUF6252"/>
</dbReference>
<gene>
    <name evidence="2" type="ORF">ACFQO1_02925</name>
</gene>
<comment type="caution">
    <text evidence="2">The sequence shown here is derived from an EMBL/GenBank/DDBJ whole genome shotgun (WGS) entry which is preliminary data.</text>
</comment>
<sequence>MKNLKRIALTFFVSVAMIACKSDDDAGSGGNAGNGKVQAKVNGSDFESNRDFTVANQSSSGSSTTVTIQGSDNDGKGIVLVINGFEGEGSYDIGGSNTVFVVATYVEANASNPMNSQTWSAPFDSTVAGEVNVTSVTSSKIEGTFNFNAKNNNDNSMRNITEGSFNVNFN</sequence>
<feature type="signal peptide" evidence="1">
    <location>
        <begin position="1"/>
        <end position="21"/>
    </location>
</feature>
<accession>A0ABW2MP20</accession>
<organism evidence="2 3">
    <name type="scientific">Jejudonia soesokkakensis</name>
    <dbReference type="NCBI Taxonomy" id="1323432"/>
    <lineage>
        <taxon>Bacteria</taxon>
        <taxon>Pseudomonadati</taxon>
        <taxon>Bacteroidota</taxon>
        <taxon>Flavobacteriia</taxon>
        <taxon>Flavobacteriales</taxon>
        <taxon>Flavobacteriaceae</taxon>
        <taxon>Jejudonia</taxon>
    </lineage>
</organism>